<evidence type="ECO:0000256" key="2">
    <source>
        <dbReference type="ARBA" id="ARBA00009166"/>
    </source>
</evidence>
<feature type="transmembrane region" description="Helical" evidence="7">
    <location>
        <begin position="106"/>
        <end position="127"/>
    </location>
</feature>
<evidence type="ECO:0000256" key="6">
    <source>
        <dbReference type="SAM" id="MobiDB-lite"/>
    </source>
</evidence>
<dbReference type="Proteomes" id="UP001176961">
    <property type="component" value="Unassembled WGS sequence"/>
</dbReference>
<dbReference type="GO" id="GO:0016020">
    <property type="term" value="C:membrane"/>
    <property type="evidence" value="ECO:0007669"/>
    <property type="project" value="UniProtKB-SubCell"/>
</dbReference>
<organism evidence="8 9">
    <name type="scientific">Cylicocyclus nassatus</name>
    <name type="common">Nematode worm</name>
    <dbReference type="NCBI Taxonomy" id="53992"/>
    <lineage>
        <taxon>Eukaryota</taxon>
        <taxon>Metazoa</taxon>
        <taxon>Ecdysozoa</taxon>
        <taxon>Nematoda</taxon>
        <taxon>Chromadorea</taxon>
        <taxon>Rhabditida</taxon>
        <taxon>Rhabditina</taxon>
        <taxon>Rhabditomorpha</taxon>
        <taxon>Strongyloidea</taxon>
        <taxon>Strongylidae</taxon>
        <taxon>Cylicocyclus</taxon>
    </lineage>
</organism>
<sequence>MSYFRHDSVGQSIPSMRMLCDSYIAVDVPLCDDIGYHQSYQDTTENDRSAHCTYPLTNSRQHDRKLLMFLTMDVGSYAEERLRQTINFEEASECVAANLDFYEWKILLVAVHMYVMVFPAYAIIQVLRWKTIARLKSDVMSEKTRRMQSQLLKAITYQSCLPLFLATGMISWMVGNAVSPNFPLLQFMYNTVGLAPILSPLLSLYYIKPYRDWLSQKMPCESRTHSSTKDVTKQQQLSSVVS</sequence>
<feature type="compositionally biased region" description="Basic and acidic residues" evidence="6">
    <location>
        <begin position="223"/>
        <end position="232"/>
    </location>
</feature>
<dbReference type="Pfam" id="PF10317">
    <property type="entry name" value="7TM_GPCR_Srd"/>
    <property type="match status" value="1"/>
</dbReference>
<evidence type="ECO:0000313" key="8">
    <source>
        <dbReference type="EMBL" id="CAJ0593273.1"/>
    </source>
</evidence>
<comment type="caution">
    <text evidence="8">The sequence shown here is derived from an EMBL/GenBank/DDBJ whole genome shotgun (WGS) entry which is preliminary data.</text>
</comment>
<keyword evidence="3 7" id="KW-0812">Transmembrane</keyword>
<evidence type="ECO:0000256" key="1">
    <source>
        <dbReference type="ARBA" id="ARBA00004141"/>
    </source>
</evidence>
<keyword evidence="9" id="KW-1185">Reference proteome</keyword>
<gene>
    <name evidence="8" type="ORF">CYNAS_LOCUS5256</name>
</gene>
<dbReference type="SUPFAM" id="SSF81321">
    <property type="entry name" value="Family A G protein-coupled receptor-like"/>
    <property type="match status" value="1"/>
</dbReference>
<accession>A0AA36GJV5</accession>
<dbReference type="AlphaFoldDB" id="A0AA36GJV5"/>
<dbReference type="InterPro" id="IPR050920">
    <property type="entry name" value="Nematode_rcpt-like_delta"/>
</dbReference>
<keyword evidence="5 7" id="KW-0472">Membrane</keyword>
<dbReference type="EMBL" id="CATQJL010000112">
    <property type="protein sequence ID" value="CAJ0593273.1"/>
    <property type="molecule type" value="Genomic_DNA"/>
</dbReference>
<feature type="transmembrane region" description="Helical" evidence="7">
    <location>
        <begin position="187"/>
        <end position="207"/>
    </location>
</feature>
<protein>
    <recommendedName>
        <fullName evidence="10">G protein-coupled receptor</fullName>
    </recommendedName>
</protein>
<feature type="transmembrane region" description="Helical" evidence="7">
    <location>
        <begin position="155"/>
        <end position="175"/>
    </location>
</feature>
<dbReference type="PANTHER" id="PTHR22945:SF40">
    <property type="entry name" value="SERPENTINE RECEPTOR, CLASS D (DELTA)-RELATED"/>
    <property type="match status" value="1"/>
</dbReference>
<evidence type="ECO:0000256" key="3">
    <source>
        <dbReference type="ARBA" id="ARBA00022692"/>
    </source>
</evidence>
<reference evidence="8" key="1">
    <citation type="submission" date="2023-07" db="EMBL/GenBank/DDBJ databases">
        <authorList>
            <consortium name="CYATHOMIX"/>
        </authorList>
    </citation>
    <scope>NUCLEOTIDE SEQUENCE</scope>
    <source>
        <strain evidence="8">N/A</strain>
    </source>
</reference>
<evidence type="ECO:0000256" key="4">
    <source>
        <dbReference type="ARBA" id="ARBA00022989"/>
    </source>
</evidence>
<evidence type="ECO:0000256" key="5">
    <source>
        <dbReference type="ARBA" id="ARBA00023136"/>
    </source>
</evidence>
<name>A0AA36GJV5_CYLNA</name>
<feature type="compositionally biased region" description="Polar residues" evidence="6">
    <location>
        <begin position="233"/>
        <end position="242"/>
    </location>
</feature>
<dbReference type="InterPro" id="IPR019421">
    <property type="entry name" value="7TM_GPCR_serpentine_rcpt_Srd"/>
</dbReference>
<comment type="subcellular location">
    <subcellularLocation>
        <location evidence="1">Membrane</location>
        <topology evidence="1">Multi-pass membrane protein</topology>
    </subcellularLocation>
</comment>
<keyword evidence="4 7" id="KW-1133">Transmembrane helix</keyword>
<feature type="region of interest" description="Disordered" evidence="6">
    <location>
        <begin position="223"/>
        <end position="242"/>
    </location>
</feature>
<evidence type="ECO:0000313" key="9">
    <source>
        <dbReference type="Proteomes" id="UP001176961"/>
    </source>
</evidence>
<dbReference type="PANTHER" id="PTHR22945">
    <property type="entry name" value="SERPENTINE RECEPTOR, CLASS D DELTA"/>
    <property type="match status" value="1"/>
</dbReference>
<evidence type="ECO:0000256" key="7">
    <source>
        <dbReference type="SAM" id="Phobius"/>
    </source>
</evidence>
<proteinExistence type="inferred from homology"/>
<evidence type="ECO:0008006" key="10">
    <source>
        <dbReference type="Google" id="ProtNLM"/>
    </source>
</evidence>
<comment type="similarity">
    <text evidence="2">Belongs to the nematode receptor-like protein srd family.</text>
</comment>